<gene>
    <name evidence="2" type="ORF">EJ08DRAFT_651281</name>
</gene>
<dbReference type="EMBL" id="MU007058">
    <property type="protein sequence ID" value="KAF2427682.1"/>
    <property type="molecule type" value="Genomic_DNA"/>
</dbReference>
<dbReference type="InterPro" id="IPR001810">
    <property type="entry name" value="F-box_dom"/>
</dbReference>
<dbReference type="AlphaFoldDB" id="A0A9P4NMU2"/>
<protein>
    <recommendedName>
        <fullName evidence="1">F-box domain-containing protein</fullName>
    </recommendedName>
</protein>
<dbReference type="SMART" id="SM00256">
    <property type="entry name" value="FBOX"/>
    <property type="match status" value="1"/>
</dbReference>
<dbReference type="Pfam" id="PF00646">
    <property type="entry name" value="F-box"/>
    <property type="match status" value="1"/>
</dbReference>
<sequence length="422" mass="47853">MSAFECLSIELIDEILQHLAAKDLAAVRLVSRTLNHKGHRICCSALFGAIVTDFSKESLHELHRFSTHPQLPHFVHTLRVRSFVQPPSNPEHLPWLGAGFHWTRDDNGCLKTSNEGIKLSQEILHRLVNCTKIRVDAGYEKWSSVSEFRASEFTESDCFFILFTIFTLEERKIDLFHYPLPYGPSVTHWAELDFIAAPVRLRRIPYFTLQSRGSDDFRTKVSDLSVQMVGDPGDQETFVMEFLKSVTNLRSVSLGFSLGSDVIDVLVANHRCRNLQHLLLSNPIFSGTTWRKLLEDCGATLLSLELRDARFIVPDSWLPLLPQLPARLPRLKSFAVYDLYDCEPSPYPNGTTGDIKWRILFQGLYVQPTCDAFVPAVEEMGFALNLGWRCRTNVVLGVAYEGKDMSKALDIIVNAVMPFPPI</sequence>
<dbReference type="SUPFAM" id="SSF81383">
    <property type="entry name" value="F-box domain"/>
    <property type="match status" value="1"/>
</dbReference>
<proteinExistence type="predicted"/>
<dbReference type="InterPro" id="IPR036047">
    <property type="entry name" value="F-box-like_dom_sf"/>
</dbReference>
<dbReference type="Proteomes" id="UP000800235">
    <property type="component" value="Unassembled WGS sequence"/>
</dbReference>
<name>A0A9P4NMU2_9PEZI</name>
<organism evidence="2 3">
    <name type="scientific">Tothia fuscella</name>
    <dbReference type="NCBI Taxonomy" id="1048955"/>
    <lineage>
        <taxon>Eukaryota</taxon>
        <taxon>Fungi</taxon>
        <taxon>Dikarya</taxon>
        <taxon>Ascomycota</taxon>
        <taxon>Pezizomycotina</taxon>
        <taxon>Dothideomycetes</taxon>
        <taxon>Pleosporomycetidae</taxon>
        <taxon>Venturiales</taxon>
        <taxon>Cylindrosympodiaceae</taxon>
        <taxon>Tothia</taxon>
    </lineage>
</organism>
<dbReference type="CDD" id="cd09917">
    <property type="entry name" value="F-box_SF"/>
    <property type="match status" value="1"/>
</dbReference>
<feature type="domain" description="F-box" evidence="1">
    <location>
        <begin position="7"/>
        <end position="47"/>
    </location>
</feature>
<keyword evidence="3" id="KW-1185">Reference proteome</keyword>
<comment type="caution">
    <text evidence="2">The sequence shown here is derived from an EMBL/GenBank/DDBJ whole genome shotgun (WGS) entry which is preliminary data.</text>
</comment>
<evidence type="ECO:0000313" key="3">
    <source>
        <dbReference type="Proteomes" id="UP000800235"/>
    </source>
</evidence>
<reference evidence="2" key="1">
    <citation type="journal article" date="2020" name="Stud. Mycol.">
        <title>101 Dothideomycetes genomes: a test case for predicting lifestyles and emergence of pathogens.</title>
        <authorList>
            <person name="Haridas S."/>
            <person name="Albert R."/>
            <person name="Binder M."/>
            <person name="Bloem J."/>
            <person name="Labutti K."/>
            <person name="Salamov A."/>
            <person name="Andreopoulos B."/>
            <person name="Baker S."/>
            <person name="Barry K."/>
            <person name="Bills G."/>
            <person name="Bluhm B."/>
            <person name="Cannon C."/>
            <person name="Castanera R."/>
            <person name="Culley D."/>
            <person name="Daum C."/>
            <person name="Ezra D."/>
            <person name="Gonzalez J."/>
            <person name="Henrissat B."/>
            <person name="Kuo A."/>
            <person name="Liang C."/>
            <person name="Lipzen A."/>
            <person name="Lutzoni F."/>
            <person name="Magnuson J."/>
            <person name="Mondo S."/>
            <person name="Nolan M."/>
            <person name="Ohm R."/>
            <person name="Pangilinan J."/>
            <person name="Park H.-J."/>
            <person name="Ramirez L."/>
            <person name="Alfaro M."/>
            <person name="Sun H."/>
            <person name="Tritt A."/>
            <person name="Yoshinaga Y."/>
            <person name="Zwiers L.-H."/>
            <person name="Turgeon B."/>
            <person name="Goodwin S."/>
            <person name="Spatafora J."/>
            <person name="Crous P."/>
            <person name="Grigoriev I."/>
        </authorList>
    </citation>
    <scope>NUCLEOTIDE SEQUENCE</scope>
    <source>
        <strain evidence="2">CBS 130266</strain>
    </source>
</reference>
<dbReference type="SUPFAM" id="SSF52047">
    <property type="entry name" value="RNI-like"/>
    <property type="match status" value="1"/>
</dbReference>
<accession>A0A9P4NMU2</accession>
<evidence type="ECO:0000259" key="1">
    <source>
        <dbReference type="SMART" id="SM00256"/>
    </source>
</evidence>
<evidence type="ECO:0000313" key="2">
    <source>
        <dbReference type="EMBL" id="KAF2427682.1"/>
    </source>
</evidence>